<name>A0ACB9T458_HOLOL</name>
<organism evidence="1 2">
    <name type="scientific">Holotrichia oblita</name>
    <name type="common">Chafer beetle</name>
    <dbReference type="NCBI Taxonomy" id="644536"/>
    <lineage>
        <taxon>Eukaryota</taxon>
        <taxon>Metazoa</taxon>
        <taxon>Ecdysozoa</taxon>
        <taxon>Arthropoda</taxon>
        <taxon>Hexapoda</taxon>
        <taxon>Insecta</taxon>
        <taxon>Pterygota</taxon>
        <taxon>Neoptera</taxon>
        <taxon>Endopterygota</taxon>
        <taxon>Coleoptera</taxon>
        <taxon>Polyphaga</taxon>
        <taxon>Scarabaeiformia</taxon>
        <taxon>Scarabaeidae</taxon>
        <taxon>Melolonthinae</taxon>
        <taxon>Holotrichia</taxon>
    </lineage>
</organism>
<proteinExistence type="predicted"/>
<dbReference type="EMBL" id="CM043019">
    <property type="protein sequence ID" value="KAI4461573.1"/>
    <property type="molecule type" value="Genomic_DNA"/>
</dbReference>
<gene>
    <name evidence="1" type="ORF">MML48_5g00016382</name>
</gene>
<sequence length="195" mass="21798">MSIIVANGTAEVESNLKNILEDVSKQYLYSQGGSALKYFTNAVLAMRKDFSKWKIFFCDERVVPEDSEDSTYGTVKRGLLMKNIFKDEQFIKIKPDLNASEAAKEYIQQMEQYFKKGAVPEFDVLLLGMGPDGHICSLFPGHKLLDETSVWVAPIEDSPKPPPCRITLTLPVVNNARNCIFVATGEDKADIAKVI</sequence>
<evidence type="ECO:0000313" key="1">
    <source>
        <dbReference type="EMBL" id="KAI4461573.1"/>
    </source>
</evidence>
<accession>A0ACB9T458</accession>
<reference evidence="1" key="1">
    <citation type="submission" date="2022-04" db="EMBL/GenBank/DDBJ databases">
        <title>Chromosome-scale genome assembly of Holotrichia oblita Faldermann.</title>
        <authorList>
            <person name="Rongchong L."/>
        </authorList>
    </citation>
    <scope>NUCLEOTIDE SEQUENCE</scope>
    <source>
        <strain evidence="1">81SQS9</strain>
    </source>
</reference>
<comment type="caution">
    <text evidence="1">The sequence shown here is derived from an EMBL/GenBank/DDBJ whole genome shotgun (WGS) entry which is preliminary data.</text>
</comment>
<protein>
    <submittedName>
        <fullName evidence="1">6-phosphogluconolactonase</fullName>
    </submittedName>
</protein>
<dbReference type="Proteomes" id="UP001056778">
    <property type="component" value="Chromosome 5"/>
</dbReference>
<keyword evidence="2" id="KW-1185">Reference proteome</keyword>
<evidence type="ECO:0000313" key="2">
    <source>
        <dbReference type="Proteomes" id="UP001056778"/>
    </source>
</evidence>